<dbReference type="PANTHER" id="PTHR42815">
    <property type="entry name" value="FAD-BINDING, PUTATIVE (AFU_ORTHOLOGUE AFUA_6G07600)-RELATED"/>
    <property type="match status" value="1"/>
</dbReference>
<dbReference type="Proteomes" id="UP000570010">
    <property type="component" value="Unassembled WGS sequence"/>
</dbReference>
<evidence type="ECO:0000259" key="1">
    <source>
        <dbReference type="Pfam" id="PF01243"/>
    </source>
</evidence>
<dbReference type="EMBL" id="JACEIO010000012">
    <property type="protein sequence ID" value="MBA4536874.1"/>
    <property type="molecule type" value="Genomic_DNA"/>
</dbReference>
<dbReference type="InterPro" id="IPR024029">
    <property type="entry name" value="Pyridox_Oxase_FMN-dep"/>
</dbReference>
<dbReference type="InterPro" id="IPR011576">
    <property type="entry name" value="Pyridox_Oxase_N"/>
</dbReference>
<name>A0A6B3W054_9BACI</name>
<accession>A0A6B3W054</accession>
<feature type="domain" description="Pyridoxamine 5'-phosphate oxidase N-terminal" evidence="1">
    <location>
        <begin position="32"/>
        <end position="152"/>
    </location>
</feature>
<dbReference type="InterPro" id="IPR012349">
    <property type="entry name" value="Split_barrel_FMN-bd"/>
</dbReference>
<dbReference type="Gene3D" id="2.30.110.10">
    <property type="entry name" value="Electron Transport, Fmn-binding Protein, Chain A"/>
    <property type="match status" value="1"/>
</dbReference>
<protein>
    <submittedName>
        <fullName evidence="3">Pyridoxamine 5'-phosphate oxidase family protein</fullName>
    </submittedName>
</protein>
<dbReference type="Pfam" id="PF01243">
    <property type="entry name" value="PNPOx_N"/>
    <property type="match status" value="1"/>
</dbReference>
<evidence type="ECO:0000313" key="4">
    <source>
        <dbReference type="Proteomes" id="UP000472971"/>
    </source>
</evidence>
<dbReference type="EMBL" id="JAAIWN010000012">
    <property type="protein sequence ID" value="NEY81241.1"/>
    <property type="molecule type" value="Genomic_DNA"/>
</dbReference>
<sequence length="207" mass="23548">MVQDEIKTEEELRELLGFPSETVKRKAIDHLDRHCRHFISKSPFLIIATADRNGYCDSSPRGDAAGFVHVLSNDELVIPERPGNKRMDSLRNILDNPKLGLLFMIPGMNETLRINGQAKVIRDNEILTKMKAHDRIPLLGIRVKVEECYIHCAKSLIRSQLWDTASWPEKETLPSGPQILADHIKMPGVGEKEIAHALEESYSKRLY</sequence>
<evidence type="ECO:0000313" key="5">
    <source>
        <dbReference type="Proteomes" id="UP000570010"/>
    </source>
</evidence>
<dbReference type="Proteomes" id="UP000472971">
    <property type="component" value="Unassembled WGS sequence"/>
</dbReference>
<organism evidence="3 4">
    <name type="scientific">Bacillus aquiflavi</name>
    <dbReference type="NCBI Taxonomy" id="2672567"/>
    <lineage>
        <taxon>Bacteria</taxon>
        <taxon>Bacillati</taxon>
        <taxon>Bacillota</taxon>
        <taxon>Bacilli</taxon>
        <taxon>Bacillales</taxon>
        <taxon>Bacillaceae</taxon>
        <taxon>Bacillus</taxon>
    </lineage>
</organism>
<keyword evidence="4" id="KW-1185">Reference proteome</keyword>
<dbReference type="SUPFAM" id="SSF50475">
    <property type="entry name" value="FMN-binding split barrel"/>
    <property type="match status" value="1"/>
</dbReference>
<comment type="caution">
    <text evidence="3">The sequence shown here is derived from an EMBL/GenBank/DDBJ whole genome shotgun (WGS) entry which is preliminary data.</text>
</comment>
<dbReference type="PANTHER" id="PTHR42815:SF2">
    <property type="entry name" value="FAD-BINDING, PUTATIVE (AFU_ORTHOLOGUE AFUA_6G07600)-RELATED"/>
    <property type="match status" value="1"/>
</dbReference>
<proteinExistence type="predicted"/>
<evidence type="ECO:0000313" key="3">
    <source>
        <dbReference type="EMBL" id="NEY81241.1"/>
    </source>
</evidence>
<evidence type="ECO:0000313" key="2">
    <source>
        <dbReference type="EMBL" id="MBA4536874.1"/>
    </source>
</evidence>
<gene>
    <name evidence="3" type="ORF">G4D64_06860</name>
    <name evidence="2" type="ORF">H1Z61_06895</name>
</gene>
<dbReference type="RefSeq" id="WP_163241491.1">
    <property type="nucleotide sequence ID" value="NZ_JAAIWN010000012.1"/>
</dbReference>
<dbReference type="NCBIfam" id="TIGR04025">
    <property type="entry name" value="PPOX_FMN_DR2398"/>
    <property type="match status" value="1"/>
</dbReference>
<dbReference type="AlphaFoldDB" id="A0A6B3W054"/>
<reference evidence="2 5" key="2">
    <citation type="submission" date="2020-07" db="EMBL/GenBank/DDBJ databases">
        <authorList>
            <person name="Feng H."/>
        </authorList>
    </citation>
    <scope>NUCLEOTIDE SEQUENCE [LARGE SCALE GENOMIC DNA]</scope>
    <source>
        <strain evidence="2">S-12</strain>
        <strain evidence="5">s-12</strain>
    </source>
</reference>
<reference evidence="3 4" key="1">
    <citation type="submission" date="2020-02" db="EMBL/GenBank/DDBJ databases">
        <title>Bacillus aquiflavi sp. nov., isolated from yellow water of strong flavor Chinese baijiu in Yibin region of China.</title>
        <authorList>
            <person name="Xie J."/>
        </authorList>
    </citation>
    <scope>NUCLEOTIDE SEQUENCE [LARGE SCALE GENOMIC DNA]</scope>
    <source>
        <strain evidence="3 4">3H-10</strain>
    </source>
</reference>